<dbReference type="GeneID" id="115626409"/>
<sequence>MSLRSPLSVLCVLFLFTTLMEVEGHDSIDEIMKEISETNPNPNPRQEMEDEIVNLFRTELKKVMDKYYKSCDNSLNTSDDNEQPSSDEEPMLCGYQKECVDRWLCRNATFDESEEDCSQIQACCHIDDKLDKTLQPYSCGHRNPNGVGFEIPNDVADEANFGEFPWMVAIMREEKHMGDGALLSANLVLSSIEVMHDILEAQLIAVAGEWNLNNTNETFPIQSRIIDKIVPHFDRNVTDMALMYLHWPFIMSPHIRPICLPNADELFDITGCFMTGWESNSKSSVLKKIRLPINWNICNEGNELKSLLCNPEPETFWDLDSHFAGWPIVCPLGRDSKYRYTLAGLVSWDGHNVLHNHISKLSVLIQGVQENNTITTLFYALDAGSSKYVATNQIIDDYIVFELSNL</sequence>
<name>A0A6J2TNL1_DROLE</name>
<feature type="signal peptide" evidence="3">
    <location>
        <begin position="1"/>
        <end position="24"/>
    </location>
</feature>
<dbReference type="PANTHER" id="PTHR24256">
    <property type="entry name" value="TRYPTASE-RELATED"/>
    <property type="match status" value="1"/>
</dbReference>
<dbReference type="InterPro" id="IPR001254">
    <property type="entry name" value="Trypsin_dom"/>
</dbReference>
<dbReference type="AlphaFoldDB" id="A0A6J2TNL1"/>
<dbReference type="GO" id="GO:0006508">
    <property type="term" value="P:proteolysis"/>
    <property type="evidence" value="ECO:0007669"/>
    <property type="project" value="InterPro"/>
</dbReference>
<dbReference type="SMART" id="SM00020">
    <property type="entry name" value="Tryp_SPc"/>
    <property type="match status" value="1"/>
</dbReference>
<evidence type="ECO:0000256" key="3">
    <source>
        <dbReference type="SAM" id="SignalP"/>
    </source>
</evidence>
<protein>
    <submittedName>
        <fullName evidence="6">Phenoloxidase-activating factor 2-like</fullName>
    </submittedName>
</protein>
<dbReference type="InterPro" id="IPR009003">
    <property type="entry name" value="Peptidase_S1_PA"/>
</dbReference>
<feature type="domain" description="Peptidase S1" evidence="4">
    <location>
        <begin position="146"/>
        <end position="373"/>
    </location>
</feature>
<dbReference type="PROSITE" id="PS50240">
    <property type="entry name" value="TRYPSIN_DOM"/>
    <property type="match status" value="1"/>
</dbReference>
<dbReference type="Proteomes" id="UP000504634">
    <property type="component" value="Unplaced"/>
</dbReference>
<organism evidence="5 6">
    <name type="scientific">Drosophila lebanonensis</name>
    <name type="common">Fruit fly</name>
    <name type="synonym">Scaptodrosophila lebanonensis</name>
    <dbReference type="NCBI Taxonomy" id="7225"/>
    <lineage>
        <taxon>Eukaryota</taxon>
        <taxon>Metazoa</taxon>
        <taxon>Ecdysozoa</taxon>
        <taxon>Arthropoda</taxon>
        <taxon>Hexapoda</taxon>
        <taxon>Insecta</taxon>
        <taxon>Pterygota</taxon>
        <taxon>Neoptera</taxon>
        <taxon>Endopterygota</taxon>
        <taxon>Diptera</taxon>
        <taxon>Brachycera</taxon>
        <taxon>Muscomorpha</taxon>
        <taxon>Ephydroidea</taxon>
        <taxon>Drosophilidae</taxon>
        <taxon>Scaptodrosophila</taxon>
    </lineage>
</organism>
<dbReference type="SUPFAM" id="SSF50494">
    <property type="entry name" value="Trypsin-like serine proteases"/>
    <property type="match status" value="1"/>
</dbReference>
<dbReference type="InterPro" id="IPR043504">
    <property type="entry name" value="Peptidase_S1_PA_chymotrypsin"/>
</dbReference>
<accession>A0A6J2TNL1</accession>
<proteinExistence type="inferred from homology"/>
<keyword evidence="3" id="KW-0732">Signal</keyword>
<evidence type="ECO:0000313" key="6">
    <source>
        <dbReference type="RefSeq" id="XP_030377634.1"/>
    </source>
</evidence>
<comment type="similarity">
    <text evidence="2">Belongs to the peptidase S1 family. CLIP subfamily.</text>
</comment>
<evidence type="ECO:0000256" key="1">
    <source>
        <dbReference type="ARBA" id="ARBA00023157"/>
    </source>
</evidence>
<gene>
    <name evidence="6" type="primary">LOC115626409</name>
</gene>
<feature type="chain" id="PRO_5027022931" evidence="3">
    <location>
        <begin position="25"/>
        <end position="406"/>
    </location>
</feature>
<evidence type="ECO:0000256" key="2">
    <source>
        <dbReference type="ARBA" id="ARBA00024195"/>
    </source>
</evidence>
<dbReference type="InterPro" id="IPR051487">
    <property type="entry name" value="Ser/Thr_Proteases_Immune/Dev"/>
</dbReference>
<dbReference type="GO" id="GO:0004252">
    <property type="term" value="F:serine-type endopeptidase activity"/>
    <property type="evidence" value="ECO:0007669"/>
    <property type="project" value="InterPro"/>
</dbReference>
<keyword evidence="1" id="KW-1015">Disulfide bond</keyword>
<evidence type="ECO:0000259" key="4">
    <source>
        <dbReference type="PROSITE" id="PS50240"/>
    </source>
</evidence>
<keyword evidence="5" id="KW-1185">Reference proteome</keyword>
<dbReference type="Gene3D" id="2.40.10.10">
    <property type="entry name" value="Trypsin-like serine proteases"/>
    <property type="match status" value="1"/>
</dbReference>
<evidence type="ECO:0000313" key="5">
    <source>
        <dbReference type="Proteomes" id="UP000504634"/>
    </source>
</evidence>
<dbReference type="Pfam" id="PF00089">
    <property type="entry name" value="Trypsin"/>
    <property type="match status" value="1"/>
</dbReference>
<reference evidence="6" key="1">
    <citation type="submission" date="2025-08" db="UniProtKB">
        <authorList>
            <consortium name="RefSeq"/>
        </authorList>
    </citation>
    <scope>IDENTIFICATION</scope>
    <source>
        <strain evidence="6">11010-0011.00</strain>
        <tissue evidence="6">Whole body</tissue>
    </source>
</reference>
<dbReference type="RefSeq" id="XP_030377634.1">
    <property type="nucleotide sequence ID" value="XM_030521774.1"/>
</dbReference>